<proteinExistence type="predicted"/>
<evidence type="ECO:0000256" key="1">
    <source>
        <dbReference type="SAM" id="MobiDB-lite"/>
    </source>
</evidence>
<protein>
    <submittedName>
        <fullName evidence="2">Mobilization protein</fullName>
    </submittedName>
</protein>
<evidence type="ECO:0000313" key="2">
    <source>
        <dbReference type="EMBL" id="PAU50339.1"/>
    </source>
</evidence>
<accession>A0A2A2DFZ6</accession>
<feature type="compositionally biased region" description="Basic and acidic residues" evidence="1">
    <location>
        <begin position="91"/>
        <end position="102"/>
    </location>
</feature>
<dbReference type="AlphaFoldDB" id="A0A2A2DFZ6"/>
<feature type="region of interest" description="Disordered" evidence="1">
    <location>
        <begin position="1"/>
        <end position="107"/>
    </location>
</feature>
<sequence length="220" mass="23608">MTNPNTTSVPAPGEPESNSTSARASYRKSVAPAGSNALASPAPGVAGADRHQGAPVHPDAAEGGPHPEGDQQHTCHTAHCAHAAPPQPHVRQRERLRDENKRMRQPSCRMNDDEYQLLLRAASACRMSVASFLAHAALKAARDLDRTAAEIATEREVLTELFAVRRHLGQIGNNVNQVAKATNAGADVPHTRAVLDAVHRAAKRVETFTQHYLDDQSHAA</sequence>
<comment type="caution">
    <text evidence="2">The sequence shown here is derived from an EMBL/GenBank/DDBJ whole genome shotgun (WGS) entry which is preliminary data.</text>
</comment>
<evidence type="ECO:0000313" key="3">
    <source>
        <dbReference type="Proteomes" id="UP000218944"/>
    </source>
</evidence>
<gene>
    <name evidence="2" type="ORF">CK936_03115</name>
</gene>
<dbReference type="Proteomes" id="UP000218944">
    <property type="component" value="Unassembled WGS sequence"/>
</dbReference>
<keyword evidence="3" id="KW-1185">Reference proteome</keyword>
<dbReference type="InterPro" id="IPR053842">
    <property type="entry name" value="NikA-like"/>
</dbReference>
<dbReference type="Pfam" id="PF21983">
    <property type="entry name" value="NikA-like"/>
    <property type="match status" value="1"/>
</dbReference>
<feature type="compositionally biased region" description="Low complexity" evidence="1">
    <location>
        <begin position="74"/>
        <end position="84"/>
    </location>
</feature>
<reference evidence="2 3" key="1">
    <citation type="submission" date="2017-08" db="EMBL/GenBank/DDBJ databases">
        <title>Genome sequence of Streptomyces albireticuli NRRL B-1670.</title>
        <authorList>
            <person name="Graham D.E."/>
            <person name="Mahan K.M."/>
            <person name="Klingeman D.M."/>
            <person name="Hettich R.L."/>
            <person name="Parry R.J."/>
            <person name="Spain J.C."/>
        </authorList>
    </citation>
    <scope>NUCLEOTIDE SEQUENCE [LARGE SCALE GENOMIC DNA]</scope>
    <source>
        <strain evidence="2 3">NRRL B-1670</strain>
    </source>
</reference>
<name>A0A2A2DFZ6_9ACTN</name>
<organism evidence="2 3">
    <name type="scientific">Streptomyces albireticuli</name>
    <dbReference type="NCBI Taxonomy" id="1940"/>
    <lineage>
        <taxon>Bacteria</taxon>
        <taxon>Bacillati</taxon>
        <taxon>Actinomycetota</taxon>
        <taxon>Actinomycetes</taxon>
        <taxon>Kitasatosporales</taxon>
        <taxon>Streptomycetaceae</taxon>
        <taxon>Streptomyces</taxon>
    </lineage>
</organism>
<dbReference type="EMBL" id="NSJV01000061">
    <property type="protein sequence ID" value="PAU50339.1"/>
    <property type="molecule type" value="Genomic_DNA"/>
</dbReference>